<dbReference type="AlphaFoldDB" id="A0A1Z4JNG7"/>
<sequence>MSKLNDVELIRKFIQGDLSFLANQNLRLEPVFNSAQLLAKRGELIATAKLVGKIRAILVRQSSAYQELLNRILTEHQYLPIGINDQGLVEYEHSPIPSGYEANYTEVRHLWKAWRTHYSRKTNLKILIRSNQDWLPIQKIEFGQENFFLHVPGDEKMLCVSDRIIWLSPIETEEPATQFFVDQPCIQTTKKTAL</sequence>
<dbReference type="EMBL" id="AP018203">
    <property type="protein sequence ID" value="BAY58167.1"/>
    <property type="molecule type" value="Genomic_DNA"/>
</dbReference>
<organism evidence="1 2">
    <name type="scientific">Leptolyngbya boryana NIES-2135</name>
    <dbReference type="NCBI Taxonomy" id="1973484"/>
    <lineage>
        <taxon>Bacteria</taxon>
        <taxon>Bacillati</taxon>
        <taxon>Cyanobacteriota</taxon>
        <taxon>Cyanophyceae</taxon>
        <taxon>Leptolyngbyales</taxon>
        <taxon>Leptolyngbyaceae</taxon>
        <taxon>Leptolyngbya group</taxon>
        <taxon>Leptolyngbya</taxon>
    </lineage>
</organism>
<accession>A0A1Z4JNG7</accession>
<dbReference type="Proteomes" id="UP000217895">
    <property type="component" value="Chromosome"/>
</dbReference>
<evidence type="ECO:0000313" key="1">
    <source>
        <dbReference type="EMBL" id="BAY58167.1"/>
    </source>
</evidence>
<proteinExistence type="predicted"/>
<evidence type="ECO:0000313" key="2">
    <source>
        <dbReference type="Proteomes" id="UP000217895"/>
    </source>
</evidence>
<keyword evidence="2" id="KW-1185">Reference proteome</keyword>
<gene>
    <name evidence="1" type="ORF">NIES2135_50400</name>
</gene>
<protein>
    <submittedName>
        <fullName evidence="1">Uncharacterized protein</fullName>
    </submittedName>
</protein>
<reference evidence="1 2" key="1">
    <citation type="submission" date="2017-06" db="EMBL/GenBank/DDBJ databases">
        <title>Genome sequencing of cyanobaciteial culture collection at National Institute for Environmental Studies (NIES).</title>
        <authorList>
            <person name="Hirose Y."/>
            <person name="Shimura Y."/>
            <person name="Fujisawa T."/>
            <person name="Nakamura Y."/>
            <person name="Kawachi M."/>
        </authorList>
    </citation>
    <scope>NUCLEOTIDE SEQUENCE [LARGE SCALE GENOMIC DNA]</scope>
    <source>
        <strain evidence="1 2">NIES-2135</strain>
    </source>
</reference>
<name>A0A1Z4JNG7_LEPBY</name>